<comment type="caution">
    <text evidence="2">The sequence shown here is derived from an EMBL/GenBank/DDBJ whole genome shotgun (WGS) entry which is preliminary data.</text>
</comment>
<sequence length="248" mass="27241">MTFICNRQRLRDLWSTTVVVFSSDFFLVAVRQVASRRLPVGDSDKPRPKSQSKKLREPLGPYAVAERPKDGEGLSVVWWSVLEQGPYAVAGQPKDDEELVVVSWSVFEQGPYVVAEQPKGDEELLVVSWSVLEQGAYAVARPSSMQERQLLLPRSLPSNISAKRFGTPLKYRPMSGSLLPSIGVLPCSPVRIVTMSVGLNGGPVASFPPTRRLQDAQATGSAAFCANVMRRVPTRHLWKMVSSASSMA</sequence>
<feature type="region of interest" description="Disordered" evidence="1">
    <location>
        <begin position="39"/>
        <end position="67"/>
    </location>
</feature>
<dbReference type="EMBL" id="QXGD01003545">
    <property type="protein sequence ID" value="KAE9176377.1"/>
    <property type="molecule type" value="Genomic_DNA"/>
</dbReference>
<proteinExistence type="predicted"/>
<gene>
    <name evidence="2" type="ORF">PF002_g28547</name>
</gene>
<evidence type="ECO:0000313" key="2">
    <source>
        <dbReference type="EMBL" id="KAE9176377.1"/>
    </source>
</evidence>
<evidence type="ECO:0000313" key="3">
    <source>
        <dbReference type="Proteomes" id="UP000440367"/>
    </source>
</evidence>
<name>A0A6A3W1I2_9STRA</name>
<dbReference type="AlphaFoldDB" id="A0A6A3W1I2"/>
<evidence type="ECO:0000256" key="1">
    <source>
        <dbReference type="SAM" id="MobiDB-lite"/>
    </source>
</evidence>
<protein>
    <submittedName>
        <fullName evidence="2">Uncharacterized protein</fullName>
    </submittedName>
</protein>
<dbReference type="Proteomes" id="UP000440367">
    <property type="component" value="Unassembled WGS sequence"/>
</dbReference>
<organism evidence="2 3">
    <name type="scientific">Phytophthora fragariae</name>
    <dbReference type="NCBI Taxonomy" id="53985"/>
    <lineage>
        <taxon>Eukaryota</taxon>
        <taxon>Sar</taxon>
        <taxon>Stramenopiles</taxon>
        <taxon>Oomycota</taxon>
        <taxon>Peronosporomycetes</taxon>
        <taxon>Peronosporales</taxon>
        <taxon>Peronosporaceae</taxon>
        <taxon>Phytophthora</taxon>
    </lineage>
</organism>
<accession>A0A6A3W1I2</accession>
<reference evidence="2 3" key="1">
    <citation type="submission" date="2018-08" db="EMBL/GenBank/DDBJ databases">
        <title>Genomic investigation of the strawberry pathogen Phytophthora fragariae indicates pathogenicity is determined by transcriptional variation in three key races.</title>
        <authorList>
            <person name="Adams T.M."/>
            <person name="Armitage A.D."/>
            <person name="Sobczyk M.K."/>
            <person name="Bates H.J."/>
            <person name="Dunwell J.M."/>
            <person name="Nellist C.F."/>
            <person name="Harrison R.J."/>
        </authorList>
    </citation>
    <scope>NUCLEOTIDE SEQUENCE [LARGE SCALE GENOMIC DNA]</scope>
    <source>
        <strain evidence="2 3">BC-1</strain>
    </source>
</reference>